<dbReference type="EMBL" id="JANTZM010000006">
    <property type="protein sequence ID" value="MCS4157545.1"/>
    <property type="molecule type" value="Genomic_DNA"/>
</dbReference>
<accession>A0A9X2R1B1</accession>
<dbReference type="Proteomes" id="UP001155034">
    <property type="component" value="Unassembled WGS sequence"/>
</dbReference>
<keyword evidence="1" id="KW-0732">Signal</keyword>
<feature type="chain" id="PRO_5042786662" evidence="1">
    <location>
        <begin position="24"/>
        <end position="201"/>
    </location>
</feature>
<dbReference type="EMBL" id="JANTYZ010000001">
    <property type="protein sequence ID" value="MCS3863931.1"/>
    <property type="molecule type" value="Genomic_DNA"/>
</dbReference>
<sequence>MLRFRTGPPIVALGLLLLGSAVALPPAAIAQTSGPDRREADARWAALRSDVLSPGFFFKSIGSATGSHLDDDPGAWGETVGGYAARVGSSTGESVLQTGTMHGLAAALRLDIRPRLGRHSGTGARLRHAMLSPFVARTPTGARVPNAPNVAATYGGALAQARWERGTWAPGRALQSTGVSLGIDVLINIFREFLGTPLSRD</sequence>
<protein>
    <submittedName>
        <fullName evidence="2">Uncharacterized protein</fullName>
    </submittedName>
</protein>
<dbReference type="AlphaFoldDB" id="A0A9X2R1B1"/>
<evidence type="ECO:0000313" key="3">
    <source>
        <dbReference type="EMBL" id="MCS4120155.1"/>
    </source>
</evidence>
<comment type="caution">
    <text evidence="2">The sequence shown here is derived from an EMBL/GenBank/DDBJ whole genome shotgun (WGS) entry which is preliminary data.</text>
</comment>
<organism evidence="2 5">
    <name type="scientific">Salinibacter ruber</name>
    <dbReference type="NCBI Taxonomy" id="146919"/>
    <lineage>
        <taxon>Bacteria</taxon>
        <taxon>Pseudomonadati</taxon>
        <taxon>Rhodothermota</taxon>
        <taxon>Rhodothermia</taxon>
        <taxon>Rhodothermales</taxon>
        <taxon>Salinibacteraceae</taxon>
        <taxon>Salinibacter</taxon>
    </lineage>
</organism>
<evidence type="ECO:0000313" key="2">
    <source>
        <dbReference type="EMBL" id="MCS3863931.1"/>
    </source>
</evidence>
<feature type="signal peptide" evidence="1">
    <location>
        <begin position="1"/>
        <end position="23"/>
    </location>
</feature>
<gene>
    <name evidence="3" type="ORF">GGP45_000473</name>
    <name evidence="2" type="ORF">GGP82_000462</name>
    <name evidence="4" type="ORF">GGP99_001505</name>
</gene>
<evidence type="ECO:0000313" key="4">
    <source>
        <dbReference type="EMBL" id="MCS4157545.1"/>
    </source>
</evidence>
<proteinExistence type="predicted"/>
<dbReference type="EMBL" id="JANUBL010000001">
    <property type="protein sequence ID" value="MCS4120155.1"/>
    <property type="molecule type" value="Genomic_DNA"/>
</dbReference>
<dbReference type="RefSeq" id="WP_013062641.1">
    <property type="nucleotide sequence ID" value="NZ_CALTRY010000019.1"/>
</dbReference>
<evidence type="ECO:0000256" key="1">
    <source>
        <dbReference type="SAM" id="SignalP"/>
    </source>
</evidence>
<name>A0A9X2R1B1_9BACT</name>
<reference evidence="2" key="1">
    <citation type="submission" date="2022-08" db="EMBL/GenBank/DDBJ databases">
        <title>Genomic Encyclopedia of Type Strains, Phase V (KMG-V): Genome sequencing to study the core and pangenomes of soil and plant-associated prokaryotes.</title>
        <authorList>
            <person name="Whitman W."/>
        </authorList>
    </citation>
    <scope>NUCLEOTIDE SEQUENCE</scope>
    <source>
        <strain evidence="2">SP2016B</strain>
        <strain evidence="4">SP3002</strain>
        <strain evidence="3">SP3026</strain>
    </source>
</reference>
<evidence type="ECO:0000313" key="5">
    <source>
        <dbReference type="Proteomes" id="UP001155034"/>
    </source>
</evidence>
<dbReference type="Proteomes" id="UP001155110">
    <property type="component" value="Unassembled WGS sequence"/>
</dbReference>
<dbReference type="Proteomes" id="UP001155144">
    <property type="component" value="Unassembled WGS sequence"/>
</dbReference>